<feature type="region of interest" description="Disordered" evidence="1">
    <location>
        <begin position="22"/>
        <end position="44"/>
    </location>
</feature>
<keyword evidence="3" id="KW-1185">Reference proteome</keyword>
<protein>
    <submittedName>
        <fullName evidence="2">Uncharacterized protein</fullName>
    </submittedName>
</protein>
<proteinExistence type="predicted"/>
<dbReference type="OrthoDB" id="1932754at2759"/>
<dbReference type="EMBL" id="SPHZ02000010">
    <property type="protein sequence ID" value="KAF0895499.1"/>
    <property type="molecule type" value="Genomic_DNA"/>
</dbReference>
<dbReference type="AlphaFoldDB" id="A0A6G1C5H5"/>
<evidence type="ECO:0000313" key="2">
    <source>
        <dbReference type="EMBL" id="KAF0895499.1"/>
    </source>
</evidence>
<evidence type="ECO:0000256" key="1">
    <source>
        <dbReference type="SAM" id="MobiDB-lite"/>
    </source>
</evidence>
<feature type="compositionally biased region" description="Low complexity" evidence="1">
    <location>
        <begin position="22"/>
        <end position="38"/>
    </location>
</feature>
<comment type="caution">
    <text evidence="2">The sequence shown here is derived from an EMBL/GenBank/DDBJ whole genome shotgun (WGS) entry which is preliminary data.</text>
</comment>
<reference evidence="2 3" key="1">
    <citation type="submission" date="2019-11" db="EMBL/GenBank/DDBJ databases">
        <title>Whole genome sequence of Oryza granulata.</title>
        <authorList>
            <person name="Li W."/>
        </authorList>
    </citation>
    <scope>NUCLEOTIDE SEQUENCE [LARGE SCALE GENOMIC DNA]</scope>
    <source>
        <strain evidence="3">cv. Menghai</strain>
        <tissue evidence="2">Leaf</tissue>
    </source>
</reference>
<gene>
    <name evidence="2" type="ORF">E2562_013595</name>
</gene>
<sequence>MDRLAEDLKSQIIWGIDDAPEGAASATGAASHATAEPASTDPAAYGPVEIKTNKHECTSTSKVLGRMASQAWVANKAATTMRKKPNYGAKELQNMLEDRYKVQIPYATGRKPLTIGPGSWNN</sequence>
<dbReference type="Proteomes" id="UP000479710">
    <property type="component" value="Unassembled WGS sequence"/>
</dbReference>
<organism evidence="2 3">
    <name type="scientific">Oryza meyeriana var. granulata</name>
    <dbReference type="NCBI Taxonomy" id="110450"/>
    <lineage>
        <taxon>Eukaryota</taxon>
        <taxon>Viridiplantae</taxon>
        <taxon>Streptophyta</taxon>
        <taxon>Embryophyta</taxon>
        <taxon>Tracheophyta</taxon>
        <taxon>Spermatophyta</taxon>
        <taxon>Magnoliopsida</taxon>
        <taxon>Liliopsida</taxon>
        <taxon>Poales</taxon>
        <taxon>Poaceae</taxon>
        <taxon>BOP clade</taxon>
        <taxon>Oryzoideae</taxon>
        <taxon>Oryzeae</taxon>
        <taxon>Oryzinae</taxon>
        <taxon>Oryza</taxon>
        <taxon>Oryza meyeriana</taxon>
    </lineage>
</organism>
<accession>A0A6G1C5H5</accession>
<name>A0A6G1C5H5_9ORYZ</name>
<evidence type="ECO:0000313" key="3">
    <source>
        <dbReference type="Proteomes" id="UP000479710"/>
    </source>
</evidence>